<feature type="region of interest" description="Disordered" evidence="1">
    <location>
        <begin position="145"/>
        <end position="164"/>
    </location>
</feature>
<evidence type="ECO:0000313" key="3">
    <source>
        <dbReference type="EMBL" id="KZT40532.1"/>
    </source>
</evidence>
<feature type="transmembrane region" description="Helical" evidence="2">
    <location>
        <begin position="7"/>
        <end position="24"/>
    </location>
</feature>
<keyword evidence="2" id="KW-0812">Transmembrane</keyword>
<feature type="compositionally biased region" description="Gly residues" evidence="1">
    <location>
        <begin position="30"/>
        <end position="39"/>
    </location>
</feature>
<dbReference type="Proteomes" id="UP000076798">
    <property type="component" value="Unassembled WGS sequence"/>
</dbReference>
<evidence type="ECO:0000256" key="1">
    <source>
        <dbReference type="SAM" id="MobiDB-lite"/>
    </source>
</evidence>
<dbReference type="EMBL" id="KV428031">
    <property type="protein sequence ID" value="KZT40532.1"/>
    <property type="molecule type" value="Genomic_DNA"/>
</dbReference>
<dbReference type="AlphaFoldDB" id="A0A166FD41"/>
<proteinExistence type="predicted"/>
<organism evidence="3 4">
    <name type="scientific">Sistotremastrum suecicum HHB10207 ss-3</name>
    <dbReference type="NCBI Taxonomy" id="1314776"/>
    <lineage>
        <taxon>Eukaryota</taxon>
        <taxon>Fungi</taxon>
        <taxon>Dikarya</taxon>
        <taxon>Basidiomycota</taxon>
        <taxon>Agaricomycotina</taxon>
        <taxon>Agaricomycetes</taxon>
        <taxon>Sistotremastrales</taxon>
        <taxon>Sistotremastraceae</taxon>
        <taxon>Sistotremastrum</taxon>
    </lineage>
</organism>
<feature type="transmembrane region" description="Helical" evidence="2">
    <location>
        <begin position="116"/>
        <end position="140"/>
    </location>
</feature>
<protein>
    <submittedName>
        <fullName evidence="3">Uncharacterized protein</fullName>
    </submittedName>
</protein>
<keyword evidence="4" id="KW-1185">Reference proteome</keyword>
<evidence type="ECO:0000313" key="4">
    <source>
        <dbReference type="Proteomes" id="UP000076798"/>
    </source>
</evidence>
<evidence type="ECO:0000256" key="2">
    <source>
        <dbReference type="SAM" id="Phobius"/>
    </source>
</evidence>
<feature type="region of interest" description="Disordered" evidence="1">
    <location>
        <begin position="30"/>
        <end position="97"/>
    </location>
</feature>
<name>A0A166FD41_9AGAM</name>
<sequence length="217" mass="22657">MSFAIDCTWISIVLFLISIIPGVIGKGGGGGGSSGGHPGGSSSSKSSSGSSSSSSKSSSTSSSSDSKTQSGGKSTSNPVAGSPAGSTTSGSTLSTSSSPICYDSHDRIVRCGLKHWQIALIALAAVIVAVVFVMCLRAYIERRKRNHRDSQQNVTPPKVAPQSSFKGAIHKESDIEAFTRNMPVTPIEKAHFKDPATPTTPGFEKRSLLTMWDDQYS</sequence>
<feature type="compositionally biased region" description="Polar residues" evidence="1">
    <location>
        <begin position="151"/>
        <end position="164"/>
    </location>
</feature>
<feature type="compositionally biased region" description="Low complexity" evidence="1">
    <location>
        <begin position="40"/>
        <end position="97"/>
    </location>
</feature>
<keyword evidence="2" id="KW-0472">Membrane</keyword>
<gene>
    <name evidence="3" type="ORF">SISSUDRAFT_1127136</name>
</gene>
<keyword evidence="2" id="KW-1133">Transmembrane helix</keyword>
<reference evidence="3 4" key="1">
    <citation type="journal article" date="2016" name="Mol. Biol. Evol.">
        <title>Comparative Genomics of Early-Diverging Mushroom-Forming Fungi Provides Insights into the Origins of Lignocellulose Decay Capabilities.</title>
        <authorList>
            <person name="Nagy L.G."/>
            <person name="Riley R."/>
            <person name="Tritt A."/>
            <person name="Adam C."/>
            <person name="Daum C."/>
            <person name="Floudas D."/>
            <person name="Sun H."/>
            <person name="Yadav J.S."/>
            <person name="Pangilinan J."/>
            <person name="Larsson K.H."/>
            <person name="Matsuura K."/>
            <person name="Barry K."/>
            <person name="Labutti K."/>
            <person name="Kuo R."/>
            <person name="Ohm R.A."/>
            <person name="Bhattacharya S.S."/>
            <person name="Shirouzu T."/>
            <person name="Yoshinaga Y."/>
            <person name="Martin F.M."/>
            <person name="Grigoriev I.V."/>
            <person name="Hibbett D.S."/>
        </authorList>
    </citation>
    <scope>NUCLEOTIDE SEQUENCE [LARGE SCALE GENOMIC DNA]</scope>
    <source>
        <strain evidence="3 4">HHB10207 ss-3</strain>
    </source>
</reference>
<accession>A0A166FD41</accession>